<dbReference type="Proteomes" id="UP000002139">
    <property type="component" value="Chromosome"/>
</dbReference>
<feature type="domain" description="HTH-type transcriptional regulator MT1864/Rv1816-like C-terminal" evidence="4">
    <location>
        <begin position="98"/>
        <end position="181"/>
    </location>
</feature>
<keyword evidence="2" id="KW-0804">Transcription</keyword>
<dbReference type="InterPro" id="IPR009057">
    <property type="entry name" value="Homeodomain-like_sf"/>
</dbReference>
<reference evidence="5 6" key="1">
    <citation type="journal article" date="2007" name="Nat. Biotechnol.">
        <title>Complete genome sequence of the myxobacterium Sorangium cellulosum.</title>
        <authorList>
            <person name="Schneiker S."/>
            <person name="Perlova O."/>
            <person name="Kaiser O."/>
            <person name="Gerth K."/>
            <person name="Alici A."/>
            <person name="Altmeyer M.O."/>
            <person name="Bartels D."/>
            <person name="Bekel T."/>
            <person name="Beyer S."/>
            <person name="Bode E."/>
            <person name="Bode H.B."/>
            <person name="Bolten C.J."/>
            <person name="Choudhuri J.V."/>
            <person name="Doss S."/>
            <person name="Elnakady Y.A."/>
            <person name="Frank B."/>
            <person name="Gaigalat L."/>
            <person name="Goesmann A."/>
            <person name="Groeger C."/>
            <person name="Gross F."/>
            <person name="Jelsbak L."/>
            <person name="Jelsbak L."/>
            <person name="Kalinowski J."/>
            <person name="Kegler C."/>
            <person name="Knauber T."/>
            <person name="Konietzny S."/>
            <person name="Kopp M."/>
            <person name="Krause L."/>
            <person name="Krug D."/>
            <person name="Linke B."/>
            <person name="Mahmud T."/>
            <person name="Martinez-Arias R."/>
            <person name="McHardy A.C."/>
            <person name="Merai M."/>
            <person name="Meyer F."/>
            <person name="Mormann S."/>
            <person name="Munoz-Dorado J."/>
            <person name="Perez J."/>
            <person name="Pradella S."/>
            <person name="Rachid S."/>
            <person name="Raddatz G."/>
            <person name="Rosenau F."/>
            <person name="Rueckert C."/>
            <person name="Sasse F."/>
            <person name="Scharfe M."/>
            <person name="Schuster S.C."/>
            <person name="Suen G."/>
            <person name="Treuner-Lange A."/>
            <person name="Velicer G.J."/>
            <person name="Vorholter F.-J."/>
            <person name="Weissman K.J."/>
            <person name="Welch R.D."/>
            <person name="Wenzel S.C."/>
            <person name="Whitworth D.E."/>
            <person name="Wilhelm S."/>
            <person name="Wittmann C."/>
            <person name="Bloecker H."/>
            <person name="Puehler A."/>
            <person name="Mueller R."/>
        </authorList>
    </citation>
    <scope>NUCLEOTIDE SEQUENCE [LARGE SCALE GENOMIC DNA]</scope>
    <source>
        <strain evidence="6">So ce56</strain>
    </source>
</reference>
<organism evidence="5 6">
    <name type="scientific">Sorangium cellulosum (strain So ce56)</name>
    <name type="common">Polyangium cellulosum (strain So ce56)</name>
    <dbReference type="NCBI Taxonomy" id="448385"/>
    <lineage>
        <taxon>Bacteria</taxon>
        <taxon>Pseudomonadati</taxon>
        <taxon>Myxococcota</taxon>
        <taxon>Polyangia</taxon>
        <taxon>Polyangiales</taxon>
        <taxon>Polyangiaceae</taxon>
        <taxon>Sorangium</taxon>
    </lineage>
</organism>
<feature type="compositionally biased region" description="Basic and acidic residues" evidence="3">
    <location>
        <begin position="290"/>
        <end position="300"/>
    </location>
</feature>
<protein>
    <submittedName>
        <fullName evidence="5">Transcriptional regulator, TetR family</fullName>
    </submittedName>
</protein>
<dbReference type="HOGENOM" id="CLU_080726_0_0_7"/>
<keyword evidence="6" id="KW-1185">Reference proteome</keyword>
<dbReference type="InterPro" id="IPR036271">
    <property type="entry name" value="Tet_transcr_reg_TetR-rel_C_sf"/>
</dbReference>
<proteinExistence type="predicted"/>
<dbReference type="Pfam" id="PF13305">
    <property type="entry name" value="TetR_C_33"/>
    <property type="match status" value="1"/>
</dbReference>
<dbReference type="InterPro" id="IPR025996">
    <property type="entry name" value="MT1864/Rv1816-like_C"/>
</dbReference>
<keyword evidence="1" id="KW-0805">Transcription regulation</keyword>
<evidence type="ECO:0000313" key="5">
    <source>
        <dbReference type="EMBL" id="CAN92797.1"/>
    </source>
</evidence>
<dbReference type="SUPFAM" id="SSF48498">
    <property type="entry name" value="Tetracyclin repressor-like, C-terminal domain"/>
    <property type="match status" value="1"/>
</dbReference>
<name>A9G799_SORC5</name>
<feature type="region of interest" description="Disordered" evidence="3">
    <location>
        <begin position="204"/>
        <end position="300"/>
    </location>
</feature>
<dbReference type="BioCyc" id="SCEL448385:SCE_RS13545-MONOMER"/>
<dbReference type="Gene3D" id="1.10.357.10">
    <property type="entry name" value="Tetracycline Repressor, domain 2"/>
    <property type="match status" value="1"/>
</dbReference>
<evidence type="ECO:0000256" key="2">
    <source>
        <dbReference type="ARBA" id="ARBA00023163"/>
    </source>
</evidence>
<evidence type="ECO:0000256" key="1">
    <source>
        <dbReference type="ARBA" id="ARBA00023015"/>
    </source>
</evidence>
<gene>
    <name evidence="5" type="ordered locus">sce2638</name>
</gene>
<dbReference type="AlphaFoldDB" id="A9G799"/>
<dbReference type="SUPFAM" id="SSF46689">
    <property type="entry name" value="Homeodomain-like"/>
    <property type="match status" value="1"/>
</dbReference>
<feature type="compositionally biased region" description="Low complexity" evidence="3">
    <location>
        <begin position="265"/>
        <end position="278"/>
    </location>
</feature>
<dbReference type="STRING" id="448385.sce2638"/>
<dbReference type="EMBL" id="AM746676">
    <property type="protein sequence ID" value="CAN92797.1"/>
    <property type="molecule type" value="Genomic_DNA"/>
</dbReference>
<dbReference type="eggNOG" id="COG1309">
    <property type="taxonomic scope" value="Bacteria"/>
</dbReference>
<evidence type="ECO:0000256" key="3">
    <source>
        <dbReference type="SAM" id="MobiDB-lite"/>
    </source>
</evidence>
<evidence type="ECO:0000313" key="6">
    <source>
        <dbReference type="Proteomes" id="UP000002139"/>
    </source>
</evidence>
<evidence type="ECO:0000259" key="4">
    <source>
        <dbReference type="Pfam" id="PF13305"/>
    </source>
</evidence>
<dbReference type="KEGG" id="scl:sce2638"/>
<accession>A9G799</accession>
<sequence length="300" mass="32274">MLSWWRQRARRGRGRMVGMGVMDADEPVGRVFVALCEGRLTRDDLTARKIAAFLGQTTMVLYHHFGSLDGFLIRVDGLGWRRLAERLDARARAGADARSLAVGYVEFALCHPDLYWLMAERRFDRARLREQGRLRLARPLWSSFVELLRHHGSRRPEEDTYVLFAGLHGIAMLALSGRANLGRANLGEVSSGKIPSVLVSSSLGGASRGAPAGTPPPLLPLLLPLNPGEDPTGEDPNPGEGSAANLGEGSAANPGEGPVGDAEMAFAAARRLADLVLPARPPEPPASQASRDRGGPGRRA</sequence>